<feature type="domain" description="CTCK" evidence="13">
    <location>
        <begin position="746"/>
        <end position="820"/>
    </location>
</feature>
<dbReference type="SUPFAM" id="SSF53474">
    <property type="entry name" value="alpha/beta-Hydrolases"/>
    <property type="match status" value="1"/>
</dbReference>
<dbReference type="SMART" id="SM00041">
    <property type="entry name" value="CT"/>
    <property type="match status" value="1"/>
</dbReference>
<dbReference type="Gene3D" id="3.40.50.1820">
    <property type="entry name" value="alpha/beta hydrolase"/>
    <property type="match status" value="1"/>
</dbReference>
<evidence type="ECO:0000256" key="10">
    <source>
        <dbReference type="ARBA" id="ARBA00083671"/>
    </source>
</evidence>
<evidence type="ECO:0000259" key="15">
    <source>
        <dbReference type="PROSITE" id="PS51323"/>
    </source>
</evidence>
<organism evidence="16 17">
    <name type="scientific">Ovis aries</name>
    <name type="common">Sheep</name>
    <dbReference type="NCBI Taxonomy" id="9940"/>
    <lineage>
        <taxon>Eukaryota</taxon>
        <taxon>Metazoa</taxon>
        <taxon>Chordata</taxon>
        <taxon>Craniata</taxon>
        <taxon>Vertebrata</taxon>
        <taxon>Euteleostomi</taxon>
        <taxon>Mammalia</taxon>
        <taxon>Eutheria</taxon>
        <taxon>Laurasiatheria</taxon>
        <taxon>Artiodactyla</taxon>
        <taxon>Ruminantia</taxon>
        <taxon>Pecora</taxon>
        <taxon>Bovidae</taxon>
        <taxon>Caprinae</taxon>
        <taxon>Ovis</taxon>
    </lineage>
</organism>
<dbReference type="InterPro" id="IPR052001">
    <property type="entry name" value="MHC-II_Gamma/Thyroglobulin"/>
</dbReference>
<evidence type="ECO:0000256" key="11">
    <source>
        <dbReference type="PROSITE-ProRule" id="PRU00039"/>
    </source>
</evidence>
<dbReference type="InterPro" id="IPR006207">
    <property type="entry name" value="Cys_knot_C"/>
</dbReference>
<dbReference type="GO" id="GO:0051239">
    <property type="term" value="P:regulation of multicellular organismal process"/>
    <property type="evidence" value="ECO:0007669"/>
    <property type="project" value="UniProtKB-ARBA"/>
</dbReference>
<evidence type="ECO:0000256" key="6">
    <source>
        <dbReference type="ARBA" id="ARBA00022889"/>
    </source>
</evidence>
<dbReference type="InterPro" id="IPR043973">
    <property type="entry name" value="TSP1_CCN"/>
</dbReference>
<dbReference type="GO" id="GO:0006590">
    <property type="term" value="P:thyroid hormone generation"/>
    <property type="evidence" value="ECO:0007669"/>
    <property type="project" value="TreeGrafter"/>
</dbReference>
<evidence type="ECO:0000256" key="12">
    <source>
        <dbReference type="SAM" id="MobiDB-lite"/>
    </source>
</evidence>
<evidence type="ECO:0000313" key="17">
    <source>
        <dbReference type="Proteomes" id="UP000664991"/>
    </source>
</evidence>
<dbReference type="PROSITE" id="PS50092">
    <property type="entry name" value="TSP1"/>
    <property type="match status" value="1"/>
</dbReference>
<evidence type="ECO:0000256" key="8">
    <source>
        <dbReference type="ARBA" id="ARBA00023180"/>
    </source>
</evidence>
<dbReference type="SUPFAM" id="SSF57603">
    <property type="entry name" value="FnI-like domain"/>
    <property type="match status" value="1"/>
</dbReference>
<dbReference type="GO" id="GO:0005615">
    <property type="term" value="C:extracellular space"/>
    <property type="evidence" value="ECO:0007669"/>
    <property type="project" value="TreeGrafter"/>
</dbReference>
<keyword evidence="3" id="KW-0964">Secreted</keyword>
<evidence type="ECO:0000256" key="2">
    <source>
        <dbReference type="ARBA" id="ARBA00008125"/>
    </source>
</evidence>
<comment type="subcellular location">
    <subcellularLocation>
        <location evidence="1">Secreted</location>
    </subcellularLocation>
</comment>
<dbReference type="InterPro" id="IPR000884">
    <property type="entry name" value="TSP1_rpt"/>
</dbReference>
<evidence type="ECO:0000256" key="3">
    <source>
        <dbReference type="ARBA" id="ARBA00022525"/>
    </source>
</evidence>
<dbReference type="InterPro" id="IPR036383">
    <property type="entry name" value="TSP1_rpt_sf"/>
</dbReference>
<dbReference type="InterPro" id="IPR002018">
    <property type="entry name" value="CarbesteraseB"/>
</dbReference>
<feature type="domain" description="VWFC" evidence="14">
    <location>
        <begin position="594"/>
        <end position="659"/>
    </location>
</feature>
<comment type="caution">
    <text evidence="16">The sequence shown here is derived from an EMBL/GenBank/DDBJ whole genome shotgun (WGS) entry which is preliminary data.</text>
</comment>
<sequence length="840" mass="92179">MLLFVLRKLGPQFTLLKNEMNGKDRVHAVVFIIGNKPKGPGTRLLMMGGSALSPAAVIRPERAQQQAAALAKEVGCPRSSIQEMVSCLRQEPASILNDAQTKLLAVSGPFHYWGPVVDGQYLREAPARALQRAPRVKVDLLIGSSQDDGLINRAKAVKQFEESQGRTSSKTAFYQALQNSLGGEAEDAGVQAAATWYYSLEHDSDDYASFSRALEQATRDYFIICPVIDMASHWARTVRGNVFMYHAPESYSHSSLELLTDVLYAFGLPFYPAYEGQFTLEEKSLSLKIMQYFSNFIRSGNPNYPHEFSRRAPEFAAPWPDFVPRDGAESYKELSVLLPNRQGLKKADCSFWSKYIQSLKASADGPGQLDVGQGNHEDVTNFLLCQGQEGPRTLDIKARVAQESGGYGCGKWKLREKERMIPVDSMMNKDPQLVGEHRSSQRPYCVCSQGVGGGVPTHMEPVCETRLECPPVSLSTLPAPPCPTQGPAASPEGRLGALPPAPTAAGPTPAPREDTSSRPQFCKWPCECPAAPPRCPLGVSLVTDGCECCKACAQQLGDNCTEAAVCDPHRGLYCDYSGDHPRYAVGVCAQVVGVGCVLDGVRYNNGQSFQPNCKYNCTCVGGAVGCTPLCLRARPPRLWCRRPRRVSLPGRCCEQWVCEDDARRPRKTAPRHTGTSGSTGEIEPWHKNCIAYTSPWSPCSTSCGLGVSTRVSNVNARCWPEQESRLCNLRPCDVDLRPHIKEGKKCLAVYQPEAPVNFTLAGCTSTRAYRPKYCGVCTDSRCCIPYKSKTISISFQCPDGPDFSRQALWINACFCNLSCQNPNDIFADLDSYPDFSEIAN</sequence>
<dbReference type="InterPro" id="IPR006208">
    <property type="entry name" value="Glyco_hormone_CN"/>
</dbReference>
<evidence type="ECO:0000313" key="16">
    <source>
        <dbReference type="EMBL" id="KAG5204755.1"/>
    </source>
</evidence>
<dbReference type="InterPro" id="IPR000867">
    <property type="entry name" value="IGFBP-like"/>
</dbReference>
<dbReference type="GO" id="GO:0016055">
    <property type="term" value="P:Wnt signaling pathway"/>
    <property type="evidence" value="ECO:0007669"/>
    <property type="project" value="UniProtKB-KW"/>
</dbReference>
<dbReference type="PANTHER" id="PTHR14093">
    <property type="entry name" value="HLA CLASS II GAMMA CHAIN"/>
    <property type="match status" value="1"/>
</dbReference>
<feature type="compositionally biased region" description="Low complexity" evidence="12">
    <location>
        <begin position="495"/>
        <end position="507"/>
    </location>
</feature>
<dbReference type="SUPFAM" id="SSF82895">
    <property type="entry name" value="TSP-1 type 1 repeat"/>
    <property type="match status" value="1"/>
</dbReference>
<comment type="caution">
    <text evidence="11">Lacks conserved residue(s) required for the propagation of feature annotation.</text>
</comment>
<keyword evidence="4" id="KW-0879">Wnt signaling pathway</keyword>
<dbReference type="Pfam" id="PF00219">
    <property type="entry name" value="IGFBP"/>
    <property type="match status" value="1"/>
</dbReference>
<evidence type="ECO:0000256" key="5">
    <source>
        <dbReference type="ARBA" id="ARBA00022729"/>
    </source>
</evidence>
<evidence type="ECO:0000256" key="9">
    <source>
        <dbReference type="ARBA" id="ARBA00072544"/>
    </source>
</evidence>
<dbReference type="GO" id="GO:0045595">
    <property type="term" value="P:regulation of cell differentiation"/>
    <property type="evidence" value="ECO:0007669"/>
    <property type="project" value="UniProtKB-ARBA"/>
</dbReference>
<name>A0A835ZXZ0_SHEEP</name>
<dbReference type="EMBL" id="JAEMGP010000009">
    <property type="protein sequence ID" value="KAG5204755.1"/>
    <property type="molecule type" value="Genomic_DNA"/>
</dbReference>
<dbReference type="Pfam" id="PF00093">
    <property type="entry name" value="VWC"/>
    <property type="match status" value="1"/>
</dbReference>
<dbReference type="InterPro" id="IPR009030">
    <property type="entry name" value="Growth_fac_rcpt_cys_sf"/>
</dbReference>
<dbReference type="PROSITE" id="PS01185">
    <property type="entry name" value="CTCK_1"/>
    <property type="match status" value="1"/>
</dbReference>
<evidence type="ECO:0000256" key="1">
    <source>
        <dbReference type="ARBA" id="ARBA00004613"/>
    </source>
</evidence>
<evidence type="ECO:0000259" key="13">
    <source>
        <dbReference type="PROSITE" id="PS01225"/>
    </source>
</evidence>
<keyword evidence="7" id="KW-1015">Disulfide bond</keyword>
<dbReference type="PROSITE" id="PS01225">
    <property type="entry name" value="CTCK_2"/>
    <property type="match status" value="1"/>
</dbReference>
<dbReference type="Gene3D" id="2.20.100.10">
    <property type="entry name" value="Thrombospondin type-1 (TSP1) repeat"/>
    <property type="match status" value="1"/>
</dbReference>
<dbReference type="SMART" id="SM00214">
    <property type="entry name" value="VWC"/>
    <property type="match status" value="1"/>
</dbReference>
<protein>
    <recommendedName>
        <fullName evidence="9">CCN family member 4</fullName>
    </recommendedName>
    <alternativeName>
        <fullName evidence="10">WNT1-inducible-signaling pathway protein 1</fullName>
    </alternativeName>
</protein>
<dbReference type="InterPro" id="IPR029058">
    <property type="entry name" value="AB_hydrolase_fold"/>
</dbReference>
<dbReference type="SUPFAM" id="SSF57184">
    <property type="entry name" value="Growth factor receptor domain"/>
    <property type="match status" value="1"/>
</dbReference>
<feature type="region of interest" description="Disordered" evidence="12">
    <location>
        <begin position="480"/>
        <end position="516"/>
    </location>
</feature>
<keyword evidence="5" id="KW-0732">Signal</keyword>
<dbReference type="PROSITE" id="PS50184">
    <property type="entry name" value="VWFC_2"/>
    <property type="match status" value="1"/>
</dbReference>
<dbReference type="SMART" id="SM00209">
    <property type="entry name" value="TSP1"/>
    <property type="match status" value="1"/>
</dbReference>
<dbReference type="PROSITE" id="PS01208">
    <property type="entry name" value="VWFC_1"/>
    <property type="match status" value="1"/>
</dbReference>
<dbReference type="PANTHER" id="PTHR14093:SF19">
    <property type="entry name" value="THYROGLOBULIN"/>
    <property type="match status" value="1"/>
</dbReference>
<dbReference type="SMART" id="SM00121">
    <property type="entry name" value="IB"/>
    <property type="match status" value="1"/>
</dbReference>
<comment type="similarity">
    <text evidence="2">Belongs to the CCN family.</text>
</comment>
<accession>A0A835ZXZ0</accession>
<dbReference type="Pfam" id="PF00007">
    <property type="entry name" value="Cys_knot"/>
    <property type="match status" value="1"/>
</dbReference>
<dbReference type="Pfam" id="PF19035">
    <property type="entry name" value="TSP1_CCN"/>
    <property type="match status" value="1"/>
</dbReference>
<dbReference type="Proteomes" id="UP000664991">
    <property type="component" value="Unassembled WGS sequence"/>
</dbReference>
<dbReference type="AlphaFoldDB" id="A0A835ZXZ0"/>
<keyword evidence="6" id="KW-0130">Cell adhesion</keyword>
<proteinExistence type="inferred from homology"/>
<dbReference type="Pfam" id="PF00135">
    <property type="entry name" value="COesterase"/>
    <property type="match status" value="1"/>
</dbReference>
<evidence type="ECO:0000256" key="4">
    <source>
        <dbReference type="ARBA" id="ARBA00022687"/>
    </source>
</evidence>
<reference evidence="16 17" key="1">
    <citation type="submission" date="2020-12" db="EMBL/GenBank/DDBJ databases">
        <title>De novo assembly of Tibetan sheep genome.</title>
        <authorList>
            <person name="Li X."/>
        </authorList>
    </citation>
    <scope>NUCLEOTIDE SEQUENCE [LARGE SCALE GENOMIC DNA]</scope>
    <source>
        <tissue evidence="16">Heart</tissue>
    </source>
</reference>
<feature type="domain" description="IGFBP N-terminal" evidence="15">
    <location>
        <begin position="518"/>
        <end position="591"/>
    </location>
</feature>
<dbReference type="PROSITE" id="PS51323">
    <property type="entry name" value="IGFBP_N_2"/>
    <property type="match status" value="1"/>
</dbReference>
<dbReference type="GO" id="GO:0007155">
    <property type="term" value="P:cell adhesion"/>
    <property type="evidence" value="ECO:0007669"/>
    <property type="project" value="UniProtKB-KW"/>
</dbReference>
<dbReference type="InterPro" id="IPR001007">
    <property type="entry name" value="VWF_dom"/>
</dbReference>
<evidence type="ECO:0000256" key="7">
    <source>
        <dbReference type="ARBA" id="ARBA00023157"/>
    </source>
</evidence>
<gene>
    <name evidence="16" type="ORF">JEQ12_019200</name>
</gene>
<dbReference type="PROSITE" id="PS00222">
    <property type="entry name" value="IGFBP_N_1"/>
    <property type="match status" value="1"/>
</dbReference>
<dbReference type="FunFam" id="2.20.100.10:FF:000069">
    <property type="entry name" value="Cellular communication network factor 4"/>
    <property type="match status" value="1"/>
</dbReference>
<dbReference type="InterPro" id="IPR017891">
    <property type="entry name" value="Insulin_GF-bd_Cys-rich_CS"/>
</dbReference>
<keyword evidence="8" id="KW-0325">Glycoprotein</keyword>
<evidence type="ECO:0000259" key="14">
    <source>
        <dbReference type="PROSITE" id="PS50184"/>
    </source>
</evidence>